<dbReference type="PROSITE" id="PS01269">
    <property type="entry name" value="UPF0025"/>
    <property type="match status" value="1"/>
</dbReference>
<dbReference type="HOGENOM" id="CLU_789856_0_0_1"/>
<gene>
    <name evidence="8" type="ORF">BBAD15_g167</name>
</gene>
<dbReference type="PANTHER" id="PTHR10885:SF0">
    <property type="entry name" value="ISOPENTENYL-DIPHOSPHATE DELTA-ISOMERASE"/>
    <property type="match status" value="1"/>
</dbReference>
<evidence type="ECO:0000256" key="4">
    <source>
        <dbReference type="ARBA" id="ARBA00022723"/>
    </source>
</evidence>
<dbReference type="InterPro" id="IPR000086">
    <property type="entry name" value="NUDIX_hydrolase_dom"/>
</dbReference>
<evidence type="ECO:0000256" key="3">
    <source>
        <dbReference type="ARBA" id="ARBA00017767"/>
    </source>
</evidence>
<evidence type="ECO:0000256" key="6">
    <source>
        <dbReference type="RuleBase" id="RU362040"/>
    </source>
</evidence>
<dbReference type="Gene3D" id="3.60.21.10">
    <property type="match status" value="1"/>
</dbReference>
<keyword evidence="4" id="KW-0479">Metal-binding</keyword>
<dbReference type="PANTHER" id="PTHR10885">
    <property type="entry name" value="ISOPENTENYL-DIPHOSPHATE DELTA-ISOMERASE"/>
    <property type="match status" value="1"/>
</dbReference>
<dbReference type="GO" id="GO:0046872">
    <property type="term" value="F:metal ion binding"/>
    <property type="evidence" value="ECO:0007669"/>
    <property type="project" value="UniProtKB-KW"/>
</dbReference>
<reference evidence="8 9" key="1">
    <citation type="submission" date="2012-10" db="EMBL/GenBank/DDBJ databases">
        <title>Genome sequencing and analysis of entomopathogenic fungi Beauveria bassiana D1-5.</title>
        <authorList>
            <person name="Li Q."/>
            <person name="Wang L."/>
            <person name="Zhang Z."/>
            <person name="Wang Q."/>
            <person name="Ren J."/>
            <person name="Wang M."/>
            <person name="Xu W."/>
            <person name="Wang J."/>
            <person name="Lu Y."/>
            <person name="Du Q."/>
            <person name="Sun Z."/>
        </authorList>
    </citation>
    <scope>NUCLEOTIDE SEQUENCE [LARGE SCALE GENOMIC DNA]</scope>
    <source>
        <strain evidence="8 9">D1-5</strain>
    </source>
</reference>
<dbReference type="InterPro" id="IPR024654">
    <property type="entry name" value="Calcineurin-like_PHP_lpxH"/>
</dbReference>
<proteinExistence type="inferred from homology"/>
<dbReference type="PROSITE" id="PS51462">
    <property type="entry name" value="NUDIX"/>
    <property type="match status" value="1"/>
</dbReference>
<dbReference type="Pfam" id="PF12850">
    <property type="entry name" value="Metallophos_2"/>
    <property type="match status" value="1"/>
</dbReference>
<dbReference type="InterPro" id="IPR000979">
    <property type="entry name" value="Phosphodiesterase_MJ0936/Vps29"/>
</dbReference>
<comment type="similarity">
    <text evidence="1 6">Belongs to the VPS29 family.</text>
</comment>
<protein>
    <recommendedName>
        <fullName evidence="3 6">Vacuolar protein sorting-associated protein 29</fullName>
    </recommendedName>
</protein>
<name>A0A0A2W617_BEABA</name>
<evidence type="ECO:0000313" key="9">
    <source>
        <dbReference type="Proteomes" id="UP000030106"/>
    </source>
</evidence>
<organism evidence="8 9">
    <name type="scientific">Beauveria bassiana D1-5</name>
    <dbReference type="NCBI Taxonomy" id="1245745"/>
    <lineage>
        <taxon>Eukaryota</taxon>
        <taxon>Fungi</taxon>
        <taxon>Dikarya</taxon>
        <taxon>Ascomycota</taxon>
        <taxon>Pezizomycotina</taxon>
        <taxon>Sordariomycetes</taxon>
        <taxon>Hypocreomycetidae</taxon>
        <taxon>Hypocreales</taxon>
        <taxon>Cordycipitaceae</taxon>
        <taxon>Beauveria</taxon>
    </lineage>
</organism>
<dbReference type="STRING" id="1245745.A0A0A2W617"/>
<dbReference type="AlphaFoldDB" id="A0A0A2W617"/>
<keyword evidence="5 8" id="KW-0378">Hydrolase</keyword>
<dbReference type="EMBL" id="ANFO01000015">
    <property type="protein sequence ID" value="KGQ13885.1"/>
    <property type="molecule type" value="Genomic_DNA"/>
</dbReference>
<dbReference type="NCBIfam" id="NF006988">
    <property type="entry name" value="PRK09453.1"/>
    <property type="match status" value="1"/>
</dbReference>
<dbReference type="InterPro" id="IPR015797">
    <property type="entry name" value="NUDIX_hydrolase-like_dom_sf"/>
</dbReference>
<dbReference type="NCBIfam" id="TIGR00040">
    <property type="entry name" value="yfcE"/>
    <property type="match status" value="1"/>
</dbReference>
<evidence type="ECO:0000313" key="8">
    <source>
        <dbReference type="EMBL" id="KGQ13885.1"/>
    </source>
</evidence>
<comment type="caution">
    <text evidence="8">The sequence shown here is derived from an EMBL/GenBank/DDBJ whole genome shotgun (WGS) entry which is preliminary data.</text>
</comment>
<dbReference type="SUPFAM" id="SSF56300">
    <property type="entry name" value="Metallo-dependent phosphatases"/>
    <property type="match status" value="1"/>
</dbReference>
<accession>A0A0A2W617</accession>
<evidence type="ECO:0000256" key="2">
    <source>
        <dbReference type="ARBA" id="ARBA00008950"/>
    </source>
</evidence>
<dbReference type="InterPro" id="IPR020935">
    <property type="entry name" value="PdiEstase_YfcE_CS"/>
</dbReference>
<dbReference type="CDD" id="cd04697">
    <property type="entry name" value="NUDIX_Hydrolase"/>
    <property type="match status" value="1"/>
</dbReference>
<dbReference type="Proteomes" id="UP000030106">
    <property type="component" value="Unassembled WGS sequence"/>
</dbReference>
<dbReference type="CDD" id="cd00841">
    <property type="entry name" value="MPP_YfcE"/>
    <property type="match status" value="1"/>
</dbReference>
<feature type="domain" description="Nudix hydrolase" evidence="7">
    <location>
        <begin position="207"/>
        <end position="335"/>
    </location>
</feature>
<dbReference type="Pfam" id="PF00293">
    <property type="entry name" value="NUDIX"/>
    <property type="match status" value="1"/>
</dbReference>
<dbReference type="InterPro" id="IPR041802">
    <property type="entry name" value="MPP_YfcE"/>
</dbReference>
<dbReference type="InterPro" id="IPR029052">
    <property type="entry name" value="Metallo-depent_PP-like"/>
</dbReference>
<evidence type="ECO:0000256" key="5">
    <source>
        <dbReference type="ARBA" id="ARBA00022801"/>
    </source>
</evidence>
<comment type="similarity">
    <text evidence="2">Belongs to the metallophosphoesterase superfamily. YfcE family.</text>
</comment>
<evidence type="ECO:0000259" key="7">
    <source>
        <dbReference type="PROSITE" id="PS51462"/>
    </source>
</evidence>
<evidence type="ECO:0000256" key="1">
    <source>
        <dbReference type="ARBA" id="ARBA00005945"/>
    </source>
</evidence>
<dbReference type="NCBIfam" id="NF011922">
    <property type="entry name" value="PRK15393.1"/>
    <property type="match status" value="1"/>
</dbReference>
<dbReference type="Gene3D" id="3.90.79.10">
    <property type="entry name" value="Nucleoside Triphosphate Pyrophosphohydrolase"/>
    <property type="match status" value="1"/>
</dbReference>
<sequence length="351" mass="38857">MFASDLHGSLPATEKVLERFAHSGAKWLVILGDLLNHGPRNALPEGYNPSAVAQSLNTVADKIIAVRGNCDSEVDQMLLQFPITAPWQQVLLAQQRLFLTHGHLYHPGHLPPLSAGDVLIFGHTHLPVAEKHEQIYLFNPGSVSIPKGGFEASYGMLDDGVLTVRTLESDGVIAQSHFVGTEWVDIVNEDNEVIAQASREQMRAQRLRHRATYIVVHDGMGKILVQRRTEIKDFMPGMLDATAGGVVQADEQMLESARREAEEELGIAGVPFAEHGQFYFEDDSCRVWGGLFSCVSHGPFALQEEEVSEVSWMSPEEITARCDEFTPDSLKALALWMTRNAKNESQSEESE</sequence>
<dbReference type="GO" id="GO:0016787">
    <property type="term" value="F:hydrolase activity"/>
    <property type="evidence" value="ECO:0007669"/>
    <property type="project" value="UniProtKB-KW"/>
</dbReference>
<dbReference type="SUPFAM" id="SSF55811">
    <property type="entry name" value="Nudix"/>
    <property type="match status" value="1"/>
</dbReference>